<comment type="caution">
    <text evidence="2">The sequence shown here is derived from an EMBL/GenBank/DDBJ whole genome shotgun (WGS) entry which is preliminary data.</text>
</comment>
<proteinExistence type="predicted"/>
<dbReference type="EMBL" id="SMSJ01000137">
    <property type="protein sequence ID" value="TDH58263.1"/>
    <property type="molecule type" value="Genomic_DNA"/>
</dbReference>
<dbReference type="RefSeq" id="WP_133292899.1">
    <property type="nucleotide sequence ID" value="NZ_SMSJ01000137.1"/>
</dbReference>
<evidence type="ECO:0008006" key="4">
    <source>
        <dbReference type="Google" id="ProtNLM"/>
    </source>
</evidence>
<feature type="region of interest" description="Disordered" evidence="1">
    <location>
        <begin position="46"/>
        <end position="80"/>
    </location>
</feature>
<evidence type="ECO:0000313" key="2">
    <source>
        <dbReference type="EMBL" id="TDH58263.1"/>
    </source>
</evidence>
<gene>
    <name evidence="2" type="ORF">E2C06_33490</name>
</gene>
<dbReference type="OrthoDB" id="5146336at2"/>
<dbReference type="AlphaFoldDB" id="A0A4R5Q6T7"/>
<protein>
    <recommendedName>
        <fullName evidence="4">Replication protein</fullName>
    </recommendedName>
</protein>
<reference evidence="2 3" key="1">
    <citation type="journal article" date="2016" name="J. Microbiol.">
        <title>Dankookia rubra gen. nov., sp. nov., an alphaproteobacterium isolated from sediment of a shallow stream.</title>
        <authorList>
            <person name="Kim W.H."/>
            <person name="Kim D.H."/>
            <person name="Kang K."/>
            <person name="Ahn T.Y."/>
        </authorList>
    </citation>
    <scope>NUCLEOTIDE SEQUENCE [LARGE SCALE GENOMIC DNA]</scope>
    <source>
        <strain evidence="2 3">JCM30602</strain>
    </source>
</reference>
<keyword evidence="3" id="KW-1185">Reference proteome</keyword>
<evidence type="ECO:0000313" key="3">
    <source>
        <dbReference type="Proteomes" id="UP000295096"/>
    </source>
</evidence>
<sequence>MAWEDQAAAPKTAFPRFEGDFRSVFDPAINRRLRRQAARDARRAGAVAEASLGQKSPGAAAALDTGGNPSTPPFQAPLPGELRGRARSWALSDGLRRILLDRGIRNSITGCGTAAKRRGAAAAMDDGGDPEVTFREEHGAKGERAIGVDGVVWCGSFRCPRCGPLRGRQLTHRISVLFKAAREKGFNVALVTLTASHGPQTRLSEMRSALSSARSRMPNGGLLRRLTREGLVGWTGTWETTAGRVTGWHLHSHLLVIHEGSEEATLEAGRELTGRWLHLLHARGWRALPTGQDVRIVRPEDADQVAAYEAKQTGGWGIAAEAAGQWHKGGRTPSRLSLPELLAVASAGGPDAAWAADRYAEAVEALKGLAILTLGAALKKRLGITADDLTEDTDLELVEQEGTVLGSLPGRVWTRAASRRLRGWVLAEIERLTGHGVCWEDVEETVTQRVMAPVLRKRPPAPDG</sequence>
<name>A0A4R5Q6T7_9PROT</name>
<dbReference type="Proteomes" id="UP000295096">
    <property type="component" value="Unassembled WGS sequence"/>
</dbReference>
<organism evidence="2 3">
    <name type="scientific">Dankookia rubra</name>
    <dbReference type="NCBI Taxonomy" id="1442381"/>
    <lineage>
        <taxon>Bacteria</taxon>
        <taxon>Pseudomonadati</taxon>
        <taxon>Pseudomonadota</taxon>
        <taxon>Alphaproteobacteria</taxon>
        <taxon>Acetobacterales</taxon>
        <taxon>Roseomonadaceae</taxon>
        <taxon>Dankookia</taxon>
    </lineage>
</organism>
<accession>A0A4R5Q6T7</accession>
<evidence type="ECO:0000256" key="1">
    <source>
        <dbReference type="SAM" id="MobiDB-lite"/>
    </source>
</evidence>